<feature type="signal peptide" evidence="11">
    <location>
        <begin position="1"/>
        <end position="23"/>
    </location>
</feature>
<gene>
    <name evidence="13" type="ORF">R77560_02816</name>
</gene>
<evidence type="ECO:0000313" key="14">
    <source>
        <dbReference type="Proteomes" id="UP001189756"/>
    </source>
</evidence>
<evidence type="ECO:0000256" key="1">
    <source>
        <dbReference type="ARBA" id="ARBA00004571"/>
    </source>
</evidence>
<evidence type="ECO:0000259" key="12">
    <source>
        <dbReference type="Pfam" id="PF13609"/>
    </source>
</evidence>
<dbReference type="PRINTS" id="PR00184">
    <property type="entry name" value="NEISSPPORIN"/>
</dbReference>
<evidence type="ECO:0000256" key="7">
    <source>
        <dbReference type="ARBA" id="ARBA00023065"/>
    </source>
</evidence>
<comment type="caution">
    <text evidence="13">The sequence shown here is derived from an EMBL/GenBank/DDBJ whole genome shotgun (WGS) entry which is preliminary data.</text>
</comment>
<dbReference type="RefSeq" id="WP_012435968.1">
    <property type="nucleotide sequence ID" value="NZ_CATZAZ010000006.1"/>
</dbReference>
<keyword evidence="8" id="KW-0626">Porin</keyword>
<keyword evidence="6 11" id="KW-0732">Signal</keyword>
<keyword evidence="3" id="KW-0813">Transport</keyword>
<keyword evidence="10" id="KW-0998">Cell outer membrane</keyword>
<dbReference type="PANTHER" id="PTHR34501">
    <property type="entry name" value="PROTEIN YDDL-RELATED"/>
    <property type="match status" value="1"/>
</dbReference>
<comment type="subcellular location">
    <subcellularLocation>
        <location evidence="1">Cell outer membrane</location>
        <topology evidence="1">Multi-pass membrane protein</topology>
    </subcellularLocation>
</comment>
<evidence type="ECO:0000256" key="5">
    <source>
        <dbReference type="ARBA" id="ARBA00022692"/>
    </source>
</evidence>
<comment type="subunit">
    <text evidence="2">Homotrimer.</text>
</comment>
<dbReference type="InterPro" id="IPR023614">
    <property type="entry name" value="Porin_dom_sf"/>
</dbReference>
<sequence length="351" mass="37156">MHQFTRHLLAAAAVSLVAPVALAQSSVTLYGLVDTGIEYVSHAGANGSGSVYRVSPGNVTGSRWGLRGKEDLGGGLNAVFVLESGFNSDTGVSGQGGRLFGRQAYVGIEGRFGLISFGRQINTFYDLFVPFDPVRYTSYSLLSQDSQFANRADNAIKYTGNFGNLTLTAMYSAGYDATIANGGEVPGAPRVGQEISTGVTYTIGQIGMIAAYDQRRGTSLATQDIIERRYATGLVWNSGPYTVTAGYRYQQGALTQPSLHANLYWLGGSYTITPALTLRAGVYRSTVRNSPNGATSYAVSTLYSLSKRTDLYVNASYMNNKGASTLGVVNATTAAPGVSQTGVVAGIKHIF</sequence>
<evidence type="ECO:0000256" key="9">
    <source>
        <dbReference type="ARBA" id="ARBA00023136"/>
    </source>
</evidence>
<accession>A0AAD2BRM9</accession>
<dbReference type="Gene3D" id="2.40.160.10">
    <property type="entry name" value="Porin"/>
    <property type="match status" value="1"/>
</dbReference>
<keyword evidence="4" id="KW-1134">Transmembrane beta strand</keyword>
<keyword evidence="5" id="KW-0812">Transmembrane</keyword>
<feature type="domain" description="Porin" evidence="12">
    <location>
        <begin position="10"/>
        <end position="322"/>
    </location>
</feature>
<dbReference type="EMBL" id="CATZAZ010000006">
    <property type="protein sequence ID" value="CAJ0796047.1"/>
    <property type="molecule type" value="Genomic_DNA"/>
</dbReference>
<dbReference type="InterPro" id="IPR002299">
    <property type="entry name" value="Porin_Neis"/>
</dbReference>
<dbReference type="InterPro" id="IPR033900">
    <property type="entry name" value="Gram_neg_porin_domain"/>
</dbReference>
<reference evidence="13" key="1">
    <citation type="submission" date="2023-07" db="EMBL/GenBank/DDBJ databases">
        <authorList>
            <person name="Peeters C."/>
        </authorList>
    </citation>
    <scope>NUCLEOTIDE SEQUENCE</scope>
    <source>
        <strain evidence="13">R-77560</strain>
    </source>
</reference>
<organism evidence="13 14">
    <name type="scientific">Ralstonia thomasii</name>
    <dbReference type="NCBI Taxonomy" id="3058596"/>
    <lineage>
        <taxon>Bacteria</taxon>
        <taxon>Pseudomonadati</taxon>
        <taxon>Pseudomonadota</taxon>
        <taxon>Betaproteobacteria</taxon>
        <taxon>Burkholderiales</taxon>
        <taxon>Burkholderiaceae</taxon>
        <taxon>Ralstonia</taxon>
    </lineage>
</organism>
<keyword evidence="7" id="KW-0406">Ion transport</keyword>
<dbReference type="PANTHER" id="PTHR34501:SF9">
    <property type="entry name" value="MAJOR OUTER MEMBRANE PROTEIN P.IA"/>
    <property type="match status" value="1"/>
</dbReference>
<dbReference type="Pfam" id="PF13609">
    <property type="entry name" value="Porin_4"/>
    <property type="match status" value="1"/>
</dbReference>
<evidence type="ECO:0000256" key="2">
    <source>
        <dbReference type="ARBA" id="ARBA00011233"/>
    </source>
</evidence>
<feature type="chain" id="PRO_5042035751" evidence="11">
    <location>
        <begin position="24"/>
        <end position="351"/>
    </location>
</feature>
<evidence type="ECO:0000313" key="13">
    <source>
        <dbReference type="EMBL" id="CAJ0796047.1"/>
    </source>
</evidence>
<evidence type="ECO:0000256" key="11">
    <source>
        <dbReference type="SAM" id="SignalP"/>
    </source>
</evidence>
<evidence type="ECO:0000256" key="8">
    <source>
        <dbReference type="ARBA" id="ARBA00023114"/>
    </source>
</evidence>
<evidence type="ECO:0000256" key="4">
    <source>
        <dbReference type="ARBA" id="ARBA00022452"/>
    </source>
</evidence>
<name>A0AAD2BRM9_9RALS</name>
<proteinExistence type="predicted"/>
<keyword evidence="9" id="KW-0472">Membrane</keyword>
<dbReference type="GO" id="GO:0006811">
    <property type="term" value="P:monoatomic ion transport"/>
    <property type="evidence" value="ECO:0007669"/>
    <property type="project" value="UniProtKB-KW"/>
</dbReference>
<dbReference type="CDD" id="cd00342">
    <property type="entry name" value="gram_neg_porins"/>
    <property type="match status" value="1"/>
</dbReference>
<evidence type="ECO:0000256" key="3">
    <source>
        <dbReference type="ARBA" id="ARBA00022448"/>
    </source>
</evidence>
<evidence type="ECO:0000256" key="6">
    <source>
        <dbReference type="ARBA" id="ARBA00022729"/>
    </source>
</evidence>
<dbReference type="GO" id="GO:0009279">
    <property type="term" value="C:cell outer membrane"/>
    <property type="evidence" value="ECO:0007669"/>
    <property type="project" value="UniProtKB-SubCell"/>
</dbReference>
<dbReference type="InterPro" id="IPR050298">
    <property type="entry name" value="Gram-neg_bact_OMP"/>
</dbReference>
<dbReference type="AlphaFoldDB" id="A0AAD2BRM9"/>
<dbReference type="SUPFAM" id="SSF56935">
    <property type="entry name" value="Porins"/>
    <property type="match status" value="1"/>
</dbReference>
<dbReference type="GO" id="GO:0015288">
    <property type="term" value="F:porin activity"/>
    <property type="evidence" value="ECO:0007669"/>
    <property type="project" value="UniProtKB-KW"/>
</dbReference>
<dbReference type="Proteomes" id="UP001189756">
    <property type="component" value="Unassembled WGS sequence"/>
</dbReference>
<dbReference type="GO" id="GO:0046930">
    <property type="term" value="C:pore complex"/>
    <property type="evidence" value="ECO:0007669"/>
    <property type="project" value="UniProtKB-KW"/>
</dbReference>
<protein>
    <submittedName>
        <fullName evidence="13">Outer membrane porin protein</fullName>
    </submittedName>
</protein>
<evidence type="ECO:0000256" key="10">
    <source>
        <dbReference type="ARBA" id="ARBA00023237"/>
    </source>
</evidence>